<gene>
    <name evidence="3" type="primary">khpA</name>
    <name evidence="4" type="ORF">GCM10011507_34150</name>
</gene>
<dbReference type="CDD" id="cd22533">
    <property type="entry name" value="KH-II_YlqC-like"/>
    <property type="match status" value="1"/>
</dbReference>
<keyword evidence="1 3" id="KW-0963">Cytoplasm</keyword>
<comment type="caution">
    <text evidence="4">The sequence shown here is derived from an EMBL/GenBank/DDBJ whole genome shotgun (WGS) entry which is preliminary data.</text>
</comment>
<dbReference type="Pfam" id="PF13083">
    <property type="entry name" value="KH_KhpA-B"/>
    <property type="match status" value="1"/>
</dbReference>
<evidence type="ECO:0000313" key="4">
    <source>
        <dbReference type="EMBL" id="GGA80066.1"/>
    </source>
</evidence>
<keyword evidence="3" id="KW-0143">Chaperone</keyword>
<protein>
    <recommendedName>
        <fullName evidence="3">RNA-binding protein KhpA</fullName>
    </recommendedName>
    <alternativeName>
        <fullName evidence="3">KH-domain protein A</fullName>
    </alternativeName>
</protein>
<proteinExistence type="inferred from homology"/>
<evidence type="ECO:0000256" key="1">
    <source>
        <dbReference type="ARBA" id="ARBA00022490"/>
    </source>
</evidence>
<accession>A0A916S3Z0</accession>
<dbReference type="HAMAP" id="MF_00088">
    <property type="entry name" value="KhpA"/>
    <property type="match status" value="1"/>
</dbReference>
<dbReference type="PANTHER" id="PTHR34654">
    <property type="entry name" value="UPF0109 PROTEIN SCO5592"/>
    <property type="match status" value="1"/>
</dbReference>
<dbReference type="AlphaFoldDB" id="A0A916S3Z0"/>
<reference evidence="4" key="2">
    <citation type="submission" date="2020-09" db="EMBL/GenBank/DDBJ databases">
        <authorList>
            <person name="Sun Q."/>
            <person name="Zhou Y."/>
        </authorList>
    </citation>
    <scope>NUCLEOTIDE SEQUENCE</scope>
    <source>
        <strain evidence="4">CGMCC 1.15447</strain>
    </source>
</reference>
<evidence type="ECO:0000313" key="5">
    <source>
        <dbReference type="Proteomes" id="UP000648801"/>
    </source>
</evidence>
<dbReference type="GO" id="GO:0008360">
    <property type="term" value="P:regulation of cell shape"/>
    <property type="evidence" value="ECO:0007669"/>
    <property type="project" value="UniProtKB-KW"/>
</dbReference>
<comment type="subunit">
    <text evidence="3">Forms a complex with KhpB.</text>
</comment>
<dbReference type="GO" id="GO:0003723">
    <property type="term" value="F:RNA binding"/>
    <property type="evidence" value="ECO:0007669"/>
    <property type="project" value="UniProtKB-UniRule"/>
</dbReference>
<sequence length="82" mass="8769">MTGPEHIQSLVARIAQSLVDDSQAVIVEAVKHDHGTLLRITVAPGDIGKLIGRQGRTANSLRIILGGMSNKMKHTFLLDIGS</sequence>
<keyword evidence="3" id="KW-0961">Cell wall biogenesis/degradation</keyword>
<organism evidence="4 5">
    <name type="scientific">Edaphobacter acidisoli</name>
    <dbReference type="NCBI Taxonomy" id="2040573"/>
    <lineage>
        <taxon>Bacteria</taxon>
        <taxon>Pseudomonadati</taxon>
        <taxon>Acidobacteriota</taxon>
        <taxon>Terriglobia</taxon>
        <taxon>Terriglobales</taxon>
        <taxon>Acidobacteriaceae</taxon>
        <taxon>Edaphobacter</taxon>
    </lineage>
</organism>
<keyword evidence="3" id="KW-0133">Cell shape</keyword>
<dbReference type="SUPFAM" id="SSF54814">
    <property type="entry name" value="Prokaryotic type KH domain (KH-domain type II)"/>
    <property type="match status" value="1"/>
</dbReference>
<dbReference type="GO" id="GO:0009252">
    <property type="term" value="P:peptidoglycan biosynthetic process"/>
    <property type="evidence" value="ECO:0007669"/>
    <property type="project" value="UniProtKB-UniRule"/>
</dbReference>
<dbReference type="Proteomes" id="UP000648801">
    <property type="component" value="Unassembled WGS sequence"/>
</dbReference>
<dbReference type="GO" id="GO:0071555">
    <property type="term" value="P:cell wall organization"/>
    <property type="evidence" value="ECO:0007669"/>
    <property type="project" value="UniProtKB-KW"/>
</dbReference>
<reference evidence="4" key="1">
    <citation type="journal article" date="2014" name="Int. J. Syst. Evol. Microbiol.">
        <title>Complete genome sequence of Corynebacterium casei LMG S-19264T (=DSM 44701T), isolated from a smear-ripened cheese.</title>
        <authorList>
            <consortium name="US DOE Joint Genome Institute (JGI-PGF)"/>
            <person name="Walter F."/>
            <person name="Albersmeier A."/>
            <person name="Kalinowski J."/>
            <person name="Ruckert C."/>
        </authorList>
    </citation>
    <scope>NUCLEOTIDE SEQUENCE</scope>
    <source>
        <strain evidence="4">CGMCC 1.15447</strain>
    </source>
</reference>
<evidence type="ECO:0000256" key="3">
    <source>
        <dbReference type="HAMAP-Rule" id="MF_00088"/>
    </source>
</evidence>
<dbReference type="GO" id="GO:0005737">
    <property type="term" value="C:cytoplasm"/>
    <property type="evidence" value="ECO:0007669"/>
    <property type="project" value="UniProtKB-SubCell"/>
</dbReference>
<comment type="function">
    <text evidence="3">A probable RNA chaperone. Forms a complex with KhpB which binds to cellular RNA and controls its expression. Plays a role in peptidoglycan (PG) homeostasis and cell length regulation.</text>
</comment>
<comment type="subcellular location">
    <subcellularLocation>
        <location evidence="3">Cytoplasm</location>
    </subcellularLocation>
</comment>
<name>A0A916S3Z0_9BACT</name>
<dbReference type="InterPro" id="IPR009019">
    <property type="entry name" value="KH_sf_prok-type"/>
</dbReference>
<keyword evidence="5" id="KW-1185">Reference proteome</keyword>
<dbReference type="PANTHER" id="PTHR34654:SF1">
    <property type="entry name" value="RNA-BINDING PROTEIN KHPA"/>
    <property type="match status" value="1"/>
</dbReference>
<comment type="similarity">
    <text evidence="3">Belongs to the KhpA RNA-binding protein family.</text>
</comment>
<dbReference type="InterPro" id="IPR020627">
    <property type="entry name" value="KhpA"/>
</dbReference>
<dbReference type="EMBL" id="BMJB01000004">
    <property type="protein sequence ID" value="GGA80066.1"/>
    <property type="molecule type" value="Genomic_DNA"/>
</dbReference>
<dbReference type="RefSeq" id="WP_188760746.1">
    <property type="nucleotide sequence ID" value="NZ_BMJB01000004.1"/>
</dbReference>
<keyword evidence="2 3" id="KW-0694">RNA-binding</keyword>
<evidence type="ECO:0000256" key="2">
    <source>
        <dbReference type="ARBA" id="ARBA00022884"/>
    </source>
</evidence>